<feature type="domain" description="DUF4283" evidence="2">
    <location>
        <begin position="35"/>
        <end position="118"/>
    </location>
</feature>
<evidence type="ECO:0000256" key="1">
    <source>
        <dbReference type="SAM" id="MobiDB-lite"/>
    </source>
</evidence>
<organism evidence="4 5">
    <name type="scientific">Arabidopsis thaliana x Arabidopsis arenosa</name>
    <dbReference type="NCBI Taxonomy" id="1240361"/>
    <lineage>
        <taxon>Eukaryota</taxon>
        <taxon>Viridiplantae</taxon>
        <taxon>Streptophyta</taxon>
        <taxon>Embryophyta</taxon>
        <taxon>Tracheophyta</taxon>
        <taxon>Spermatophyta</taxon>
        <taxon>Magnoliopsida</taxon>
        <taxon>eudicotyledons</taxon>
        <taxon>Gunneridae</taxon>
        <taxon>Pentapetalae</taxon>
        <taxon>rosids</taxon>
        <taxon>malvids</taxon>
        <taxon>Brassicales</taxon>
        <taxon>Brassicaceae</taxon>
        <taxon>Camelineae</taxon>
        <taxon>Arabidopsis</taxon>
    </lineage>
</organism>
<keyword evidence="5" id="KW-1185">Reference proteome</keyword>
<feature type="compositionally biased region" description="Basic and acidic residues" evidence="1">
    <location>
        <begin position="218"/>
        <end position="276"/>
    </location>
</feature>
<dbReference type="Pfam" id="PF14392">
    <property type="entry name" value="zf-CCHC_4"/>
    <property type="match status" value="1"/>
</dbReference>
<sequence length="510" mass="58227">MKNSLRNGQAIRDSPSSEDDEPIQLPALDNSALINRFRFTVVGRVFHTNGRSMEAFLAFMPSAGIWDVEGRARGFDLGNGRFHFNFESEEDLQKILKKRPCHFNKWTFSLERWELNFQEDLLSYVTFWVKIRDLLLRCWVEEAFRGIDEAIGHVSEVDVAEARVLVSVNVTKPLKFKKRVLTDNGEEVMVSLTYEKLFRFCFTCNMISHEERDCPHLSETQKKLNKERRSGTFADGSRRAGEDHDLTGHRDRVFRDGDRNKEERRGAVRDLRRRSTSELSSRTTTIPSQSTNPSGPRQVRRSLYLPQEAPRAAANRNPVWQRIGGEVGKTQHRNREPSIQSSSGSRKKTDDEPHKIKEMRRSREGHRNPSRRRESPLRIRSPIREEPSLENWRSSRRPPRHQSSRDARDPMAHRDFPSGCGTHLAVKEKGKGKMVEAEEDRCLGDDDEDLEIANPVPVDFEFGSGSGVGDVGEPRAIEPTHPQADTTPQVNAATNPVGKVVVDTLLEEAT</sequence>
<feature type="compositionally biased region" description="Polar residues" evidence="1">
    <location>
        <begin position="286"/>
        <end position="295"/>
    </location>
</feature>
<comment type="caution">
    <text evidence="4">The sequence shown here is derived from an EMBL/GenBank/DDBJ whole genome shotgun (WGS) entry which is preliminary data.</text>
</comment>
<reference evidence="4 5" key="1">
    <citation type="submission" date="2020-12" db="EMBL/GenBank/DDBJ databases">
        <title>Concerted genomic and epigenomic changes stabilize Arabidopsis allopolyploids.</title>
        <authorList>
            <person name="Chen Z."/>
        </authorList>
    </citation>
    <scope>NUCLEOTIDE SEQUENCE [LARGE SCALE GENOMIC DNA]</scope>
    <source>
        <strain evidence="4">Allo738</strain>
        <tissue evidence="4">Leaf</tissue>
    </source>
</reference>
<feature type="region of interest" description="Disordered" evidence="1">
    <location>
        <begin position="218"/>
        <end position="299"/>
    </location>
</feature>
<evidence type="ECO:0000259" key="3">
    <source>
        <dbReference type="Pfam" id="PF14392"/>
    </source>
</evidence>
<dbReference type="EMBL" id="JAEFBK010000011">
    <property type="protein sequence ID" value="KAG7552634.1"/>
    <property type="molecule type" value="Genomic_DNA"/>
</dbReference>
<evidence type="ECO:0008006" key="6">
    <source>
        <dbReference type="Google" id="ProtNLM"/>
    </source>
</evidence>
<dbReference type="Pfam" id="PF14111">
    <property type="entry name" value="DUF4283"/>
    <property type="match status" value="1"/>
</dbReference>
<feature type="region of interest" description="Disordered" evidence="1">
    <location>
        <begin position="325"/>
        <end position="432"/>
    </location>
</feature>
<protein>
    <recommendedName>
        <fullName evidence="6">Zinc knuckle CX2CX4HX4C domain-containing protein</fullName>
    </recommendedName>
</protein>
<proteinExistence type="predicted"/>
<feature type="region of interest" description="Disordered" evidence="1">
    <location>
        <begin position="457"/>
        <end position="491"/>
    </location>
</feature>
<dbReference type="PANTHER" id="PTHR31286">
    <property type="entry name" value="GLYCINE-RICH CELL WALL STRUCTURAL PROTEIN 1.8-LIKE"/>
    <property type="match status" value="1"/>
</dbReference>
<name>A0A8T1Z1U5_9BRAS</name>
<dbReference type="InterPro" id="IPR025836">
    <property type="entry name" value="Zn_knuckle_CX2CX4HX4C"/>
</dbReference>
<feature type="region of interest" description="Disordered" evidence="1">
    <location>
        <begin position="1"/>
        <end position="23"/>
    </location>
</feature>
<accession>A0A8T1Z1U5</accession>
<dbReference type="InterPro" id="IPR040256">
    <property type="entry name" value="At4g02000-like"/>
</dbReference>
<dbReference type="InterPro" id="IPR025558">
    <property type="entry name" value="DUF4283"/>
</dbReference>
<dbReference type="PANTHER" id="PTHR31286:SF178">
    <property type="entry name" value="DUF4283 DOMAIN-CONTAINING PROTEIN"/>
    <property type="match status" value="1"/>
</dbReference>
<evidence type="ECO:0000313" key="4">
    <source>
        <dbReference type="EMBL" id="KAG7552634.1"/>
    </source>
</evidence>
<feature type="compositionally biased region" description="Basic and acidic residues" evidence="1">
    <location>
        <begin position="347"/>
        <end position="387"/>
    </location>
</feature>
<dbReference type="Proteomes" id="UP000694240">
    <property type="component" value="Chromosome 11"/>
</dbReference>
<feature type="compositionally biased region" description="Basic and acidic residues" evidence="1">
    <location>
        <begin position="403"/>
        <end position="416"/>
    </location>
</feature>
<evidence type="ECO:0000313" key="5">
    <source>
        <dbReference type="Proteomes" id="UP000694240"/>
    </source>
</evidence>
<gene>
    <name evidence="4" type="ORF">ISN45_Aa06g032300</name>
</gene>
<feature type="domain" description="Zinc knuckle CX2CX4HX4C" evidence="3">
    <location>
        <begin position="169"/>
        <end position="215"/>
    </location>
</feature>
<evidence type="ECO:0000259" key="2">
    <source>
        <dbReference type="Pfam" id="PF14111"/>
    </source>
</evidence>
<dbReference type="AlphaFoldDB" id="A0A8T1Z1U5"/>